<accession>X1KK76</accession>
<name>X1KK76_9ZZZZ</name>
<sequence length="50" mass="5640">AYPNQFGYKEMVLKRNHNNSKGGIKDELVAKSWASTINGAGWNNYLVNKI</sequence>
<protein>
    <submittedName>
        <fullName evidence="1">Uncharacterized protein</fullName>
    </submittedName>
</protein>
<gene>
    <name evidence="1" type="ORF">S03H2_64915</name>
</gene>
<comment type="caution">
    <text evidence="1">The sequence shown here is derived from an EMBL/GenBank/DDBJ whole genome shotgun (WGS) entry which is preliminary data.</text>
</comment>
<proteinExistence type="predicted"/>
<reference evidence="1" key="1">
    <citation type="journal article" date="2014" name="Front. Microbiol.">
        <title>High frequency of phylogenetically diverse reductive dehalogenase-homologous genes in deep subseafloor sedimentary metagenomes.</title>
        <authorList>
            <person name="Kawai M."/>
            <person name="Futagami T."/>
            <person name="Toyoda A."/>
            <person name="Takaki Y."/>
            <person name="Nishi S."/>
            <person name="Hori S."/>
            <person name="Arai W."/>
            <person name="Tsubouchi T."/>
            <person name="Morono Y."/>
            <person name="Uchiyama I."/>
            <person name="Ito T."/>
            <person name="Fujiyama A."/>
            <person name="Inagaki F."/>
            <person name="Takami H."/>
        </authorList>
    </citation>
    <scope>NUCLEOTIDE SEQUENCE</scope>
    <source>
        <strain evidence="1">Expedition CK06-06</strain>
    </source>
</reference>
<dbReference type="EMBL" id="BARU01042219">
    <property type="protein sequence ID" value="GAH82473.1"/>
    <property type="molecule type" value="Genomic_DNA"/>
</dbReference>
<organism evidence="1">
    <name type="scientific">marine sediment metagenome</name>
    <dbReference type="NCBI Taxonomy" id="412755"/>
    <lineage>
        <taxon>unclassified sequences</taxon>
        <taxon>metagenomes</taxon>
        <taxon>ecological metagenomes</taxon>
    </lineage>
</organism>
<dbReference type="AlphaFoldDB" id="X1KK76"/>
<evidence type="ECO:0000313" key="1">
    <source>
        <dbReference type="EMBL" id="GAH82473.1"/>
    </source>
</evidence>
<feature type="non-terminal residue" evidence="1">
    <location>
        <position position="1"/>
    </location>
</feature>